<proteinExistence type="predicted"/>
<gene>
    <name evidence="2" type="ORF">CQA58_05155</name>
</gene>
<reference evidence="2 3" key="1">
    <citation type="submission" date="2018-04" db="EMBL/GenBank/DDBJ databases">
        <title>Novel Campyloabacter and Helicobacter Species and Strains.</title>
        <authorList>
            <person name="Mannion A.J."/>
            <person name="Shen Z."/>
            <person name="Fox J.G."/>
        </authorList>
    </citation>
    <scope>NUCLEOTIDE SEQUENCE [LARGE SCALE GENOMIC DNA]</scope>
    <source>
        <strain evidence="2 3">MIT 04-9366</strain>
    </source>
</reference>
<protein>
    <submittedName>
        <fullName evidence="2">Thiol reductase thioredoxin</fullName>
    </submittedName>
</protein>
<dbReference type="RefSeq" id="WP_115569656.1">
    <property type="nucleotide sequence ID" value="NZ_NXLV01000008.1"/>
</dbReference>
<evidence type="ECO:0000313" key="3">
    <source>
        <dbReference type="Proteomes" id="UP000257045"/>
    </source>
</evidence>
<sequence length="106" mass="12215">MVEIINTSKYREVIKNGNVLVVLGSTWCKDCVKIEPFIKEFKESYAGRVEIYKIDTRNEEDLSSELNIRAIPTLIFYRDGVEVGTRLVEPQSKELIEEAIQTNFSL</sequence>
<dbReference type="PANTHER" id="PTHR45663">
    <property type="entry name" value="GEO12009P1"/>
    <property type="match status" value="1"/>
</dbReference>
<dbReference type="Proteomes" id="UP000257045">
    <property type="component" value="Unassembled WGS sequence"/>
</dbReference>
<feature type="domain" description="Thioredoxin" evidence="1">
    <location>
        <begin position="1"/>
        <end position="105"/>
    </location>
</feature>
<dbReference type="CDD" id="cd02947">
    <property type="entry name" value="TRX_family"/>
    <property type="match status" value="1"/>
</dbReference>
<dbReference type="InterPro" id="IPR013766">
    <property type="entry name" value="Thioredoxin_domain"/>
</dbReference>
<name>A0A3D8J1A8_9HELI</name>
<evidence type="ECO:0000259" key="1">
    <source>
        <dbReference type="PROSITE" id="PS51352"/>
    </source>
</evidence>
<organism evidence="2 3">
    <name type="scientific">Helicobacter brantae</name>
    <dbReference type="NCBI Taxonomy" id="375927"/>
    <lineage>
        <taxon>Bacteria</taxon>
        <taxon>Pseudomonadati</taxon>
        <taxon>Campylobacterota</taxon>
        <taxon>Epsilonproteobacteria</taxon>
        <taxon>Campylobacterales</taxon>
        <taxon>Helicobacteraceae</taxon>
        <taxon>Helicobacter</taxon>
    </lineage>
</organism>
<dbReference type="PROSITE" id="PS51352">
    <property type="entry name" value="THIOREDOXIN_2"/>
    <property type="match status" value="1"/>
</dbReference>
<dbReference type="GO" id="GO:0045454">
    <property type="term" value="P:cell redox homeostasis"/>
    <property type="evidence" value="ECO:0007669"/>
    <property type="project" value="TreeGrafter"/>
</dbReference>
<dbReference type="Gene3D" id="3.40.30.10">
    <property type="entry name" value="Glutaredoxin"/>
    <property type="match status" value="1"/>
</dbReference>
<comment type="caution">
    <text evidence="2">The sequence shown here is derived from an EMBL/GenBank/DDBJ whole genome shotgun (WGS) entry which is preliminary data.</text>
</comment>
<keyword evidence="3" id="KW-1185">Reference proteome</keyword>
<dbReference type="InterPro" id="IPR036249">
    <property type="entry name" value="Thioredoxin-like_sf"/>
</dbReference>
<dbReference type="GO" id="GO:0015035">
    <property type="term" value="F:protein-disulfide reductase activity"/>
    <property type="evidence" value="ECO:0007669"/>
    <property type="project" value="TreeGrafter"/>
</dbReference>
<dbReference type="GO" id="GO:0005829">
    <property type="term" value="C:cytosol"/>
    <property type="evidence" value="ECO:0007669"/>
    <property type="project" value="TreeGrafter"/>
</dbReference>
<dbReference type="OrthoDB" id="215495at2"/>
<dbReference type="AlphaFoldDB" id="A0A3D8J1A8"/>
<accession>A0A3D8J1A8</accession>
<dbReference type="EMBL" id="NXLV01000008">
    <property type="protein sequence ID" value="RDU70561.1"/>
    <property type="molecule type" value="Genomic_DNA"/>
</dbReference>
<dbReference type="Pfam" id="PF00085">
    <property type="entry name" value="Thioredoxin"/>
    <property type="match status" value="1"/>
</dbReference>
<dbReference type="PANTHER" id="PTHR45663:SF11">
    <property type="entry name" value="GEO12009P1"/>
    <property type="match status" value="1"/>
</dbReference>
<evidence type="ECO:0000313" key="2">
    <source>
        <dbReference type="EMBL" id="RDU70561.1"/>
    </source>
</evidence>
<dbReference type="SUPFAM" id="SSF52833">
    <property type="entry name" value="Thioredoxin-like"/>
    <property type="match status" value="1"/>
</dbReference>